<sequence>MTGTARNVAAEALATFLFVFSIVAAVNNAGDLAPLAIGFMLMALIFATGHISGGHLNPAVSLAAFLRGVIGFGEFLCYAIGQIIGGILAALLAGTIWSAPEGGALQIEAGPAFIVEALVTFILVYVILNVATSRDHPNNSFYGLAIGSTIVAGVALGGPVSGGGFNPAVSLSLALGGYFDWSNMWLYVLAPLVGSALAALAFRFLNIDDVIKKEQKAAA</sequence>
<comment type="subcellular location">
    <subcellularLocation>
        <location evidence="1">Membrane</location>
        <topology evidence="1">Multi-pass membrane protein</topology>
    </subcellularLocation>
</comment>
<dbReference type="InterPro" id="IPR034294">
    <property type="entry name" value="Aquaporin_transptr"/>
</dbReference>
<comment type="caution">
    <text evidence="8">The sequence shown here is derived from an EMBL/GenBank/DDBJ whole genome shotgun (WGS) entry which is preliminary data.</text>
</comment>
<keyword evidence="2 6" id="KW-0813">Transport</keyword>
<dbReference type="PANTHER" id="PTHR45724:SF13">
    <property type="entry name" value="AQUAPORIN NIP1-1-RELATED"/>
    <property type="match status" value="1"/>
</dbReference>
<organism evidence="8 9">
    <name type="scientific">Leucobacter luti</name>
    <dbReference type="NCBI Taxonomy" id="340320"/>
    <lineage>
        <taxon>Bacteria</taxon>
        <taxon>Bacillati</taxon>
        <taxon>Actinomycetota</taxon>
        <taxon>Actinomycetes</taxon>
        <taxon>Micrococcales</taxon>
        <taxon>Microbacteriaceae</taxon>
        <taxon>Leucobacter</taxon>
    </lineage>
</organism>
<accession>A0A4R6S6Z5</accession>
<evidence type="ECO:0000256" key="5">
    <source>
        <dbReference type="ARBA" id="ARBA00023136"/>
    </source>
</evidence>
<evidence type="ECO:0000313" key="9">
    <source>
        <dbReference type="Proteomes" id="UP000295601"/>
    </source>
</evidence>
<gene>
    <name evidence="8" type="ORF">EDF62_0259</name>
</gene>
<evidence type="ECO:0000313" key="8">
    <source>
        <dbReference type="EMBL" id="TDP95570.1"/>
    </source>
</evidence>
<dbReference type="Gene3D" id="1.20.1080.10">
    <property type="entry name" value="Glycerol uptake facilitator protein"/>
    <property type="match status" value="1"/>
</dbReference>
<comment type="similarity">
    <text evidence="6">Belongs to the MIP/aquaporin (TC 1.A.8) family.</text>
</comment>
<dbReference type="SUPFAM" id="SSF81338">
    <property type="entry name" value="Aquaporin-like"/>
    <property type="match status" value="1"/>
</dbReference>
<name>A0A4R6S6Z5_9MICO</name>
<keyword evidence="9" id="KW-1185">Reference proteome</keyword>
<keyword evidence="3 6" id="KW-0812">Transmembrane</keyword>
<feature type="transmembrane region" description="Helical" evidence="7">
    <location>
        <begin position="185"/>
        <end position="205"/>
    </location>
</feature>
<protein>
    <submittedName>
        <fullName evidence="8">Aquaporin Z</fullName>
    </submittedName>
</protein>
<dbReference type="GO" id="GO:0016020">
    <property type="term" value="C:membrane"/>
    <property type="evidence" value="ECO:0007669"/>
    <property type="project" value="UniProtKB-SubCell"/>
</dbReference>
<proteinExistence type="inferred from homology"/>
<keyword evidence="4 7" id="KW-1133">Transmembrane helix</keyword>
<dbReference type="OrthoDB" id="9807293at2"/>
<feature type="transmembrane region" description="Helical" evidence="7">
    <location>
        <begin position="35"/>
        <end position="54"/>
    </location>
</feature>
<keyword evidence="5 7" id="KW-0472">Membrane</keyword>
<reference evidence="8 9" key="1">
    <citation type="submission" date="2019-03" db="EMBL/GenBank/DDBJ databases">
        <title>Genomic analyses of the natural microbiome of Caenorhabditis elegans.</title>
        <authorList>
            <person name="Samuel B."/>
        </authorList>
    </citation>
    <scope>NUCLEOTIDE SEQUENCE [LARGE SCALE GENOMIC DNA]</scope>
    <source>
        <strain evidence="8 9">JUb18</strain>
    </source>
</reference>
<feature type="transmembrane region" description="Helical" evidence="7">
    <location>
        <begin position="140"/>
        <end position="165"/>
    </location>
</feature>
<evidence type="ECO:0000256" key="3">
    <source>
        <dbReference type="ARBA" id="ARBA00022692"/>
    </source>
</evidence>
<dbReference type="PRINTS" id="PR00783">
    <property type="entry name" value="MINTRINSICP"/>
</dbReference>
<dbReference type="EMBL" id="SNYA01000001">
    <property type="protein sequence ID" value="TDP95570.1"/>
    <property type="molecule type" value="Genomic_DNA"/>
</dbReference>
<dbReference type="RefSeq" id="WP_133615503.1">
    <property type="nucleotide sequence ID" value="NZ_SNYA01000001.1"/>
</dbReference>
<dbReference type="Pfam" id="PF00230">
    <property type="entry name" value="MIP"/>
    <property type="match status" value="1"/>
</dbReference>
<evidence type="ECO:0000256" key="1">
    <source>
        <dbReference type="ARBA" id="ARBA00004141"/>
    </source>
</evidence>
<dbReference type="InterPro" id="IPR000425">
    <property type="entry name" value="MIP"/>
</dbReference>
<dbReference type="PANTHER" id="PTHR45724">
    <property type="entry name" value="AQUAPORIN NIP2-1"/>
    <property type="match status" value="1"/>
</dbReference>
<evidence type="ECO:0000256" key="2">
    <source>
        <dbReference type="ARBA" id="ARBA00022448"/>
    </source>
</evidence>
<feature type="transmembrane region" description="Helical" evidence="7">
    <location>
        <begin position="109"/>
        <end position="128"/>
    </location>
</feature>
<dbReference type="InterPro" id="IPR022357">
    <property type="entry name" value="MIP_CS"/>
</dbReference>
<feature type="transmembrane region" description="Helical" evidence="7">
    <location>
        <begin position="75"/>
        <end position="97"/>
    </location>
</feature>
<dbReference type="GO" id="GO:0015267">
    <property type="term" value="F:channel activity"/>
    <property type="evidence" value="ECO:0007669"/>
    <property type="project" value="InterPro"/>
</dbReference>
<dbReference type="PROSITE" id="PS00221">
    <property type="entry name" value="MIP"/>
    <property type="match status" value="1"/>
</dbReference>
<dbReference type="InterPro" id="IPR023271">
    <property type="entry name" value="Aquaporin-like"/>
</dbReference>
<evidence type="ECO:0000256" key="7">
    <source>
        <dbReference type="SAM" id="Phobius"/>
    </source>
</evidence>
<evidence type="ECO:0000256" key="4">
    <source>
        <dbReference type="ARBA" id="ARBA00022989"/>
    </source>
</evidence>
<dbReference type="Proteomes" id="UP000295601">
    <property type="component" value="Unassembled WGS sequence"/>
</dbReference>
<dbReference type="AlphaFoldDB" id="A0A4R6S6Z5"/>
<evidence type="ECO:0000256" key="6">
    <source>
        <dbReference type="RuleBase" id="RU000477"/>
    </source>
</evidence>